<comment type="caution">
    <text evidence="6">Lacks conserved residue(s) required for the propagation of feature annotation.</text>
</comment>
<keyword evidence="10" id="KW-1185">Reference proteome</keyword>
<organism evidence="9 10">
    <name type="scientific">Syntrophothermus lipocalidus (strain DSM 12680 / TGB-C1)</name>
    <dbReference type="NCBI Taxonomy" id="643648"/>
    <lineage>
        <taxon>Bacteria</taxon>
        <taxon>Bacillati</taxon>
        <taxon>Bacillota</taxon>
        <taxon>Clostridia</taxon>
        <taxon>Eubacteriales</taxon>
        <taxon>Syntrophomonadaceae</taxon>
        <taxon>Syntrophothermus</taxon>
    </lineage>
</organism>
<dbReference type="InterPro" id="IPR001789">
    <property type="entry name" value="Sig_transdc_resp-reg_receiver"/>
</dbReference>
<dbReference type="InterPro" id="IPR036388">
    <property type="entry name" value="WH-like_DNA-bd_sf"/>
</dbReference>
<dbReference type="InterPro" id="IPR011006">
    <property type="entry name" value="CheY-like_superfamily"/>
</dbReference>
<dbReference type="PROSITE" id="PS50110">
    <property type="entry name" value="RESPONSE_REGULATORY"/>
    <property type="match status" value="1"/>
</dbReference>
<evidence type="ECO:0000256" key="3">
    <source>
        <dbReference type="ARBA" id="ARBA00023125"/>
    </source>
</evidence>
<keyword evidence="2" id="KW-0805">Transcription regulation</keyword>
<sequence length="218" mass="23837">MMLMGAFRILLSSNSSQWRDGLAAAFAASGRFEVAGSVDLDQMIQTAEQLQPEVVLWELKEDLLYMLTELKACCPFTVTVVMVGNPNRFNLLELVRTGVMGCLPLRLLPQQIVSAVELVVGAGLLCLPRPDLKTSLGTETGESKGTFSILSRREEEVLAMLANKLSTQEIAASLYLSESTVKTHLRNIFRKLGVRNRTEAVAAAYQLGLVKNGNMTMG</sequence>
<dbReference type="SMART" id="SM00421">
    <property type="entry name" value="HTH_LUXR"/>
    <property type="match status" value="1"/>
</dbReference>
<name>D7CMU8_SYNLT</name>
<dbReference type="InterPro" id="IPR039420">
    <property type="entry name" value="WalR-like"/>
</dbReference>
<evidence type="ECO:0000256" key="6">
    <source>
        <dbReference type="PROSITE-ProRule" id="PRU00169"/>
    </source>
</evidence>
<keyword evidence="4" id="KW-0804">Transcription</keyword>
<accession>D7CMU8</accession>
<comment type="function">
    <text evidence="5">May play the central regulatory role in sporulation. It may be an element of the effector pathway responsible for the activation of sporulation genes in response to nutritional stress. Spo0A may act in concert with spo0H (a sigma factor) to control the expression of some genes that are critical to the sporulation process.</text>
</comment>
<dbReference type="GO" id="GO:0003677">
    <property type="term" value="F:DNA binding"/>
    <property type="evidence" value="ECO:0007669"/>
    <property type="project" value="UniProtKB-KW"/>
</dbReference>
<evidence type="ECO:0000259" key="8">
    <source>
        <dbReference type="PROSITE" id="PS50110"/>
    </source>
</evidence>
<dbReference type="OrthoDB" id="9779069at2"/>
<dbReference type="AlphaFoldDB" id="D7CMU8"/>
<dbReference type="GO" id="GO:0006355">
    <property type="term" value="P:regulation of DNA-templated transcription"/>
    <property type="evidence" value="ECO:0007669"/>
    <property type="project" value="InterPro"/>
</dbReference>
<evidence type="ECO:0000256" key="1">
    <source>
        <dbReference type="ARBA" id="ARBA00018672"/>
    </source>
</evidence>
<evidence type="ECO:0000256" key="5">
    <source>
        <dbReference type="ARBA" id="ARBA00024867"/>
    </source>
</evidence>
<dbReference type="Gene3D" id="3.40.50.2300">
    <property type="match status" value="1"/>
</dbReference>
<gene>
    <name evidence="9" type="ordered locus">Slip_1261</name>
</gene>
<evidence type="ECO:0000313" key="9">
    <source>
        <dbReference type="EMBL" id="ADI02033.1"/>
    </source>
</evidence>
<keyword evidence="3" id="KW-0238">DNA-binding</keyword>
<dbReference type="KEGG" id="slp:Slip_1261"/>
<feature type="domain" description="Response regulatory" evidence="8">
    <location>
        <begin position="8"/>
        <end position="120"/>
    </location>
</feature>
<reference evidence="10" key="1">
    <citation type="journal article" date="2010" name="Stand. Genomic Sci.">
        <title>Complete genome sequence of Syntrophothermus lipocalidus type strain (TGB-C1T).</title>
        <authorList>
            <consortium name="US DOE Joint Genome Institute (JGI-PGF)"/>
            <person name="Djao O."/>
            <person name="Zhang X."/>
            <person name="Lucas S."/>
            <person name="Lapidus A."/>
            <person name="Glavina Del Rio T."/>
            <person name="Nolan M."/>
            <person name="Tice H."/>
            <person name="Cheng J."/>
            <person name="Han C."/>
            <person name="Tapia R."/>
            <person name="Goodwin L."/>
            <person name="Pitluck S."/>
            <person name="Liolios K."/>
            <person name="Ivanova N."/>
            <person name="Mavromatis K."/>
            <person name="Mikhailova N."/>
            <person name="Ovchinnikova G."/>
            <person name="Pati A."/>
            <person name="Brambilla E."/>
            <person name="Chen A."/>
            <person name="Palaniappan K."/>
            <person name="Land M."/>
            <person name="Hauser L."/>
            <person name="Chang Y."/>
            <person name="Jeffries C."/>
            <person name="Rohde M."/>
            <person name="Sikorski J."/>
            <person name="Spring S."/>
            <person name="Goker M."/>
            <person name="Detter J."/>
            <person name="Woyke T."/>
            <person name="Bristow J."/>
            <person name="Eisen J."/>
            <person name="Markowitz V."/>
            <person name="Hugenholtz P."/>
            <person name="Kyrpides N."/>
            <person name="Klenk H."/>
        </authorList>
    </citation>
    <scope>NUCLEOTIDE SEQUENCE [LARGE SCALE GENOMIC DNA]</scope>
    <source>
        <strain evidence="10">DSM 12680 / TGB-C1</strain>
    </source>
</reference>
<dbReference type="InterPro" id="IPR016032">
    <property type="entry name" value="Sig_transdc_resp-reg_C-effctor"/>
</dbReference>
<evidence type="ECO:0000259" key="7">
    <source>
        <dbReference type="PROSITE" id="PS50043"/>
    </source>
</evidence>
<evidence type="ECO:0000313" key="10">
    <source>
        <dbReference type="Proteomes" id="UP000000378"/>
    </source>
</evidence>
<evidence type="ECO:0000256" key="2">
    <source>
        <dbReference type="ARBA" id="ARBA00023015"/>
    </source>
</evidence>
<dbReference type="eggNOG" id="COG2197">
    <property type="taxonomic scope" value="Bacteria"/>
</dbReference>
<dbReference type="Gene3D" id="1.10.10.10">
    <property type="entry name" value="Winged helix-like DNA-binding domain superfamily/Winged helix DNA-binding domain"/>
    <property type="match status" value="1"/>
</dbReference>
<dbReference type="CDD" id="cd06170">
    <property type="entry name" value="LuxR_C_like"/>
    <property type="match status" value="1"/>
</dbReference>
<proteinExistence type="predicted"/>
<dbReference type="PANTHER" id="PTHR43214">
    <property type="entry name" value="TWO-COMPONENT RESPONSE REGULATOR"/>
    <property type="match status" value="1"/>
</dbReference>
<dbReference type="InterPro" id="IPR000792">
    <property type="entry name" value="Tscrpt_reg_LuxR_C"/>
</dbReference>
<dbReference type="Proteomes" id="UP000000378">
    <property type="component" value="Chromosome"/>
</dbReference>
<dbReference type="PRINTS" id="PR00038">
    <property type="entry name" value="HTHLUXR"/>
</dbReference>
<evidence type="ECO:0000256" key="4">
    <source>
        <dbReference type="ARBA" id="ARBA00023163"/>
    </source>
</evidence>
<feature type="domain" description="HTH luxR-type" evidence="7">
    <location>
        <begin position="143"/>
        <end position="208"/>
    </location>
</feature>
<dbReference type="STRING" id="643648.Slip_1261"/>
<dbReference type="SUPFAM" id="SSF52172">
    <property type="entry name" value="CheY-like"/>
    <property type="match status" value="1"/>
</dbReference>
<dbReference type="Pfam" id="PF00196">
    <property type="entry name" value="GerE"/>
    <property type="match status" value="1"/>
</dbReference>
<dbReference type="SUPFAM" id="SSF46894">
    <property type="entry name" value="C-terminal effector domain of the bipartite response regulators"/>
    <property type="match status" value="1"/>
</dbReference>
<reference evidence="9 10" key="2">
    <citation type="journal article" date="2010" name="Stand. Genomic Sci.">
        <title>Complete genome sequence of Syntrophothermus lipocalidus type strain (TGB-C1).</title>
        <authorList>
            <person name="Djao O.D."/>
            <person name="Zhang X."/>
            <person name="Lucas S."/>
            <person name="Lapidus A."/>
            <person name="Del Rio T.G."/>
            <person name="Nolan M."/>
            <person name="Tice H."/>
            <person name="Cheng J.F."/>
            <person name="Han C."/>
            <person name="Tapia R."/>
            <person name="Goodwin L."/>
            <person name="Pitluck S."/>
            <person name="Liolios K."/>
            <person name="Ivanova N."/>
            <person name="Mavromatis K."/>
            <person name="Mikhailova N."/>
            <person name="Ovchinnikova G."/>
            <person name="Pati A."/>
            <person name="Brambilla E."/>
            <person name="Chen A."/>
            <person name="Palaniappan K."/>
            <person name="Land M."/>
            <person name="Hauser L."/>
            <person name="Chang Y.J."/>
            <person name="Jeffries C.D."/>
            <person name="Rohde M."/>
            <person name="Sikorski J."/>
            <person name="Spring S."/>
            <person name="Goker M."/>
            <person name="Detter J.C."/>
            <person name="Woyke T."/>
            <person name="Bristow J."/>
            <person name="Eisen J.A."/>
            <person name="Markowitz V."/>
            <person name="Hugenholtz P."/>
            <person name="Kyrpides N.C."/>
            <person name="Klenk H.P."/>
        </authorList>
    </citation>
    <scope>NUCLEOTIDE SEQUENCE [LARGE SCALE GENOMIC DNA]</scope>
    <source>
        <strain evidence="10">DSM 12680 / TGB-C1</strain>
    </source>
</reference>
<protein>
    <recommendedName>
        <fullName evidence="1">Stage 0 sporulation protein A homolog</fullName>
    </recommendedName>
</protein>
<dbReference type="PROSITE" id="PS50043">
    <property type="entry name" value="HTH_LUXR_2"/>
    <property type="match status" value="1"/>
</dbReference>
<dbReference type="GO" id="GO:0000160">
    <property type="term" value="P:phosphorelay signal transduction system"/>
    <property type="evidence" value="ECO:0007669"/>
    <property type="project" value="InterPro"/>
</dbReference>
<dbReference type="EMBL" id="CP002048">
    <property type="protein sequence ID" value="ADI02033.1"/>
    <property type="molecule type" value="Genomic_DNA"/>
</dbReference>
<dbReference type="HOGENOM" id="CLU_000445_90_8_9"/>